<keyword evidence="5" id="KW-0169">Cobalamin biosynthesis</keyword>
<comment type="pathway">
    <text evidence="3">Cofactor biosynthesis; adenosylcobalamin biosynthesis.</text>
</comment>
<dbReference type="STRING" id="1280949.HAD_15792"/>
<dbReference type="SUPFAM" id="SSF53383">
    <property type="entry name" value="PLP-dependent transferases"/>
    <property type="match status" value="1"/>
</dbReference>
<dbReference type="GO" id="GO:0048472">
    <property type="term" value="F:threonine-phosphate decarboxylase activity"/>
    <property type="evidence" value="ECO:0007669"/>
    <property type="project" value="UniProtKB-EC"/>
</dbReference>
<evidence type="ECO:0000256" key="6">
    <source>
        <dbReference type="ARBA" id="ARBA00022898"/>
    </source>
</evidence>
<dbReference type="EC" id="4.1.1.81" evidence="4"/>
<dbReference type="InterPro" id="IPR015421">
    <property type="entry name" value="PyrdxlP-dep_Trfase_major"/>
</dbReference>
<evidence type="ECO:0000256" key="4">
    <source>
        <dbReference type="ARBA" id="ARBA00012285"/>
    </source>
</evidence>
<dbReference type="PATRIC" id="fig|1280949.3.peg.3207"/>
<comment type="function">
    <text evidence="2">Decarboxylates L-threonine-O-3-phosphate to yield (R)-1-amino-2-propanol O-2-phosphate, the precursor for the linkage between the nucleotide loop and the corrin ring in cobalamin.</text>
</comment>
<evidence type="ECO:0000313" key="11">
    <source>
        <dbReference type="EMBL" id="KCZ83164.1"/>
    </source>
</evidence>
<dbReference type="EMBL" id="ARYH01000003">
    <property type="protein sequence ID" value="KCZ83164.1"/>
    <property type="molecule type" value="Genomic_DNA"/>
</dbReference>
<dbReference type="RefSeq" id="WP_051596382.1">
    <property type="nucleotide sequence ID" value="NZ_ARYH01000003.1"/>
</dbReference>
<evidence type="ECO:0000256" key="7">
    <source>
        <dbReference type="ARBA" id="ARBA00023239"/>
    </source>
</evidence>
<gene>
    <name evidence="11" type="ORF">HAD_15792</name>
</gene>
<keyword evidence="7" id="KW-0456">Lyase</keyword>
<evidence type="ECO:0000256" key="3">
    <source>
        <dbReference type="ARBA" id="ARBA00004953"/>
    </source>
</evidence>
<dbReference type="GO" id="GO:0009236">
    <property type="term" value="P:cobalamin biosynthetic process"/>
    <property type="evidence" value="ECO:0007669"/>
    <property type="project" value="UniProtKB-UniPathway"/>
</dbReference>
<keyword evidence="6" id="KW-0663">Pyridoxal phosphate</keyword>
<dbReference type="InterPro" id="IPR015424">
    <property type="entry name" value="PyrdxlP-dep_Trfase"/>
</dbReference>
<dbReference type="NCBIfam" id="TIGR01140">
    <property type="entry name" value="L_thr_O3P_dcar"/>
    <property type="match status" value="1"/>
</dbReference>
<protein>
    <recommendedName>
        <fullName evidence="4">threonine-phosphate decarboxylase</fullName>
        <ecNumber evidence="4">4.1.1.81</ecNumber>
    </recommendedName>
    <alternativeName>
        <fullName evidence="8">L-threonine-O-3-phosphate decarboxylase</fullName>
    </alternativeName>
</protein>
<comment type="cofactor">
    <cofactor evidence="1">
        <name>pyridoxal 5'-phosphate</name>
        <dbReference type="ChEBI" id="CHEBI:597326"/>
    </cofactor>
</comment>
<dbReference type="InterPro" id="IPR004839">
    <property type="entry name" value="Aminotransferase_I/II_large"/>
</dbReference>
<evidence type="ECO:0000313" key="12">
    <source>
        <dbReference type="Proteomes" id="UP000027446"/>
    </source>
</evidence>
<comment type="catalytic activity">
    <reaction evidence="9">
        <text>O-phospho-L-threonine + H(+) = (R)-1-aminopropan-2-yl phosphate + CO2</text>
        <dbReference type="Rhea" id="RHEA:11492"/>
        <dbReference type="ChEBI" id="CHEBI:15378"/>
        <dbReference type="ChEBI" id="CHEBI:16526"/>
        <dbReference type="ChEBI" id="CHEBI:58563"/>
        <dbReference type="ChEBI" id="CHEBI:58675"/>
        <dbReference type="EC" id="4.1.1.81"/>
    </reaction>
</comment>
<dbReference type="eggNOG" id="COG0079">
    <property type="taxonomic scope" value="Bacteria"/>
</dbReference>
<evidence type="ECO:0000256" key="1">
    <source>
        <dbReference type="ARBA" id="ARBA00001933"/>
    </source>
</evidence>
<dbReference type="GO" id="GO:0030170">
    <property type="term" value="F:pyridoxal phosphate binding"/>
    <property type="evidence" value="ECO:0007669"/>
    <property type="project" value="InterPro"/>
</dbReference>
<dbReference type="UniPathway" id="UPA00148"/>
<accession>A0A069E154</accession>
<dbReference type="OrthoDB" id="9799304at2"/>
<name>A0A069E154_9PROT</name>
<organism evidence="11 12">
    <name type="scientific">Hyphomonas adhaerens MHS-3</name>
    <dbReference type="NCBI Taxonomy" id="1280949"/>
    <lineage>
        <taxon>Bacteria</taxon>
        <taxon>Pseudomonadati</taxon>
        <taxon>Pseudomonadota</taxon>
        <taxon>Alphaproteobacteria</taxon>
        <taxon>Hyphomonadales</taxon>
        <taxon>Hyphomonadaceae</taxon>
        <taxon>Hyphomonas</taxon>
    </lineage>
</organism>
<feature type="domain" description="Aminotransferase class I/classII large" evidence="10">
    <location>
        <begin position="56"/>
        <end position="322"/>
    </location>
</feature>
<dbReference type="PANTHER" id="PTHR42885">
    <property type="entry name" value="HISTIDINOL-PHOSPHATE AMINOTRANSFERASE-RELATED"/>
    <property type="match status" value="1"/>
</dbReference>
<keyword evidence="12" id="KW-1185">Reference proteome</keyword>
<dbReference type="CDD" id="cd00609">
    <property type="entry name" value="AAT_like"/>
    <property type="match status" value="1"/>
</dbReference>
<dbReference type="Gene3D" id="3.40.640.10">
    <property type="entry name" value="Type I PLP-dependent aspartate aminotransferase-like (Major domain)"/>
    <property type="match status" value="1"/>
</dbReference>
<reference evidence="11 12" key="1">
    <citation type="journal article" date="2014" name="Antonie Van Leeuwenhoek">
        <title>Hyphomonas beringensis sp. nov. and Hyphomonas chukchiensis sp. nov., isolated from surface seawater of the Bering Sea and Chukchi Sea.</title>
        <authorList>
            <person name="Li C."/>
            <person name="Lai Q."/>
            <person name="Li G."/>
            <person name="Dong C."/>
            <person name="Wang J."/>
            <person name="Liao Y."/>
            <person name="Shao Z."/>
        </authorList>
    </citation>
    <scope>NUCLEOTIDE SEQUENCE [LARGE SCALE GENOMIC DNA]</scope>
    <source>
        <strain evidence="11 12">MHS-3</strain>
    </source>
</reference>
<evidence type="ECO:0000259" key="10">
    <source>
        <dbReference type="Pfam" id="PF00155"/>
    </source>
</evidence>
<evidence type="ECO:0000256" key="5">
    <source>
        <dbReference type="ARBA" id="ARBA00022573"/>
    </source>
</evidence>
<evidence type="ECO:0000256" key="9">
    <source>
        <dbReference type="ARBA" id="ARBA00048531"/>
    </source>
</evidence>
<dbReference type="AlphaFoldDB" id="A0A069E154"/>
<evidence type="ECO:0000256" key="2">
    <source>
        <dbReference type="ARBA" id="ARBA00003444"/>
    </source>
</evidence>
<dbReference type="PANTHER" id="PTHR42885:SF1">
    <property type="entry name" value="THREONINE-PHOSPHATE DECARBOXYLASE"/>
    <property type="match status" value="1"/>
</dbReference>
<comment type="caution">
    <text evidence="11">The sequence shown here is derived from an EMBL/GenBank/DDBJ whole genome shotgun (WGS) entry which is preliminary data.</text>
</comment>
<proteinExistence type="predicted"/>
<dbReference type="InterPro" id="IPR005860">
    <property type="entry name" value="CobD"/>
</dbReference>
<dbReference type="Pfam" id="PF00155">
    <property type="entry name" value="Aminotran_1_2"/>
    <property type="match status" value="1"/>
</dbReference>
<dbReference type="InterPro" id="IPR015422">
    <property type="entry name" value="PyrdxlP-dep_Trfase_small"/>
</dbReference>
<dbReference type="Proteomes" id="UP000027446">
    <property type="component" value="Unassembled WGS sequence"/>
</dbReference>
<dbReference type="Gene3D" id="3.90.1150.10">
    <property type="entry name" value="Aspartate Aminotransferase, domain 1"/>
    <property type="match status" value="1"/>
</dbReference>
<sequence length="330" mass="35997">MTLDLLHGGALDRMREAFPDAPTPWIDLSTGINPWPYPVGAIPEAAYHHLPTQAAYERCRTAMSQAFGAPLESLLLSPGSELLIRLLPGVISPERVAILSPTYGDHARAWKSAGCEIVETDAPLDMAGTADAVVLCNPNNPDGRRFDPDRLMTAAEKLAARGGWLIVDEAYADLYPELSVAAHGGRSNLIILRSFGKFFGLAGVRLGALIAPPPILTSLSEQLGVWPVSGPALAIGARAYRDRSWQEKTRDRLKEARAHLDDTLRAAGLRVVGGCDLFRIVQTQDAASLWRRLAQKGIYVRRFEWSDHMLRIGLPADPESEQRLADALTP</sequence>
<evidence type="ECO:0000256" key="8">
    <source>
        <dbReference type="ARBA" id="ARBA00029996"/>
    </source>
</evidence>